<dbReference type="Gene3D" id="3.40.960.10">
    <property type="entry name" value="VSR Endonuclease"/>
    <property type="match status" value="1"/>
</dbReference>
<comment type="caution">
    <text evidence="1">The sequence shown here is derived from an EMBL/GenBank/DDBJ whole genome shotgun (WGS) entry which is preliminary data.</text>
</comment>
<dbReference type="Proteomes" id="UP000716906">
    <property type="component" value="Unassembled WGS sequence"/>
</dbReference>
<keyword evidence="2" id="KW-1185">Reference proteome</keyword>
<proteinExistence type="predicted"/>
<dbReference type="EMBL" id="JACLYY010000008">
    <property type="protein sequence ID" value="MBM6738382.1"/>
    <property type="molecule type" value="Genomic_DNA"/>
</dbReference>
<protein>
    <submittedName>
        <fullName evidence="1">Uncharacterized protein</fullName>
    </submittedName>
</protein>
<evidence type="ECO:0000313" key="2">
    <source>
        <dbReference type="Proteomes" id="UP000716906"/>
    </source>
</evidence>
<gene>
    <name evidence="1" type="ORF">H7U36_09780</name>
</gene>
<accession>A0ABS2E9R5</accession>
<sequence>MCYIEFSFDLDKNEFISKKSENVNKKPFWEEEVLNNQRLVCVKFRKSKSKSYKKVIELAKNLPNYQFDGKMHSFTINSVEEYADNEISIEYIISLVNKWKGSYITLNGKKFTGKTSIWHFKKVLQANAGKYRENIHPDIYYDFIPKEPIEDLPLPYVLYPELYGSFFAFKESKEATDIYFCECERQGIENYLVLKRRQQKLSVFEKGVAPLLGTDEFPTAVAQTSLNDLVNPLSLFKFRKGICHRCNGKLPQEEYCDPMYGTAFKRQYGWFINQKYFEYGIYYMLEGKMSIQKELILREKCPPDVLEIWDQFILANEESENDPDSDELYKNAKEARRNFEKCIENKVRREFGFRNVGEAWVSETTLANITRMIYPNCEIKTHYRPQWLEGLELDIFVKEKNLGIEYQGQQHYHAVEHWGGKKQLEKQKEHDERKARICRECNIKLLTVRYDEPLTEPYIRKRLQEMQCL</sequence>
<evidence type="ECO:0000313" key="1">
    <source>
        <dbReference type="EMBL" id="MBM6738382.1"/>
    </source>
</evidence>
<reference evidence="1 2" key="1">
    <citation type="journal article" date="2021" name="Sci. Rep.">
        <title>The distribution of antibiotic resistance genes in chicken gut microbiota commensals.</title>
        <authorList>
            <person name="Juricova H."/>
            <person name="Matiasovicova J."/>
            <person name="Kubasova T."/>
            <person name="Cejkova D."/>
            <person name="Rychlik I."/>
        </authorList>
    </citation>
    <scope>NUCLEOTIDE SEQUENCE [LARGE SCALE GENOMIC DNA]</scope>
    <source>
        <strain evidence="1 2">An773</strain>
    </source>
</reference>
<name>A0ABS2E9R5_9FIRM</name>
<organism evidence="1 2">
    <name type="scientific">Faecalicatena fissicatena</name>
    <dbReference type="NCBI Taxonomy" id="290055"/>
    <lineage>
        <taxon>Bacteria</taxon>
        <taxon>Bacillati</taxon>
        <taxon>Bacillota</taxon>
        <taxon>Clostridia</taxon>
        <taxon>Lachnospirales</taxon>
        <taxon>Lachnospiraceae</taxon>
        <taxon>Faecalicatena</taxon>
    </lineage>
</organism>